<dbReference type="InterPro" id="IPR008441">
    <property type="entry name" value="AfumC-like_glycosyl_Trfase"/>
</dbReference>
<comment type="caution">
    <text evidence="1">The sequence shown here is derived from an EMBL/GenBank/DDBJ whole genome shotgun (WGS) entry which is preliminary data.</text>
</comment>
<keyword evidence="2" id="KW-1185">Reference proteome</keyword>
<proteinExistence type="predicted"/>
<reference evidence="1 2" key="1">
    <citation type="submission" date="2023-07" db="EMBL/GenBank/DDBJ databases">
        <title>Functional and genomic diversity of the sorghum phyllosphere microbiome.</title>
        <authorList>
            <person name="Shade A."/>
        </authorList>
    </citation>
    <scope>NUCLEOTIDE SEQUENCE [LARGE SCALE GENOMIC DNA]</scope>
    <source>
        <strain evidence="1 2">SORGH_AS_0892</strain>
    </source>
</reference>
<protein>
    <recommendedName>
        <fullName evidence="3">Capsular polysaccharide synthesis protein</fullName>
    </recommendedName>
</protein>
<gene>
    <name evidence="1" type="ORF">QE382_000166</name>
</gene>
<dbReference type="InterPro" id="IPR029044">
    <property type="entry name" value="Nucleotide-diphossugar_trans"/>
</dbReference>
<sequence length="311" mass="36161">MKKSIVKTAWSMLREQKILRKHRKVAAFWNQMIAREAAGQLEHFPLRAKMDLPANKVIWQYWGQGTQPDRLPDVVKLCFQSVDTYRGDYTVIRVDDNTLPQYLDIPDFIGSKRKADIISRTFFSDIIRLALLQVYGGVWLDATILLTDELPAEFCEQDYFVYQRDAQEPYTDYWKNSYAYYWGWHEDHQVKMLNSIIFAKKGHALLGQLCQLLFNYWKAADGALDYFFFQILHEQLLPAGKSAGQGLHVSDVYPHLLQTKLSGGNYPMAYSDIFLRTSLHKLTYFPEDTIAQLQQILRQTKTAAPARKEDS</sequence>
<dbReference type="Proteomes" id="UP001244640">
    <property type="component" value="Unassembled WGS sequence"/>
</dbReference>
<dbReference type="EMBL" id="JAUTBA010000001">
    <property type="protein sequence ID" value="MDQ1148182.1"/>
    <property type="molecule type" value="Genomic_DNA"/>
</dbReference>
<evidence type="ECO:0000313" key="1">
    <source>
        <dbReference type="EMBL" id="MDQ1148182.1"/>
    </source>
</evidence>
<name>A0ABU0TZQ2_9SPHI</name>
<accession>A0ABU0TZQ2</accession>
<dbReference type="RefSeq" id="WP_307184306.1">
    <property type="nucleotide sequence ID" value="NZ_JAUTBA010000001.1"/>
</dbReference>
<dbReference type="Gene3D" id="3.90.550.20">
    <property type="match status" value="1"/>
</dbReference>
<evidence type="ECO:0008006" key="3">
    <source>
        <dbReference type="Google" id="ProtNLM"/>
    </source>
</evidence>
<dbReference type="SUPFAM" id="SSF53448">
    <property type="entry name" value="Nucleotide-diphospho-sugar transferases"/>
    <property type="match status" value="1"/>
</dbReference>
<organism evidence="1 2">
    <name type="scientific">Sphingobacterium zeae</name>
    <dbReference type="NCBI Taxonomy" id="1776859"/>
    <lineage>
        <taxon>Bacteria</taxon>
        <taxon>Pseudomonadati</taxon>
        <taxon>Bacteroidota</taxon>
        <taxon>Sphingobacteriia</taxon>
        <taxon>Sphingobacteriales</taxon>
        <taxon>Sphingobacteriaceae</taxon>
        <taxon>Sphingobacterium</taxon>
    </lineage>
</organism>
<evidence type="ECO:0000313" key="2">
    <source>
        <dbReference type="Proteomes" id="UP001244640"/>
    </source>
</evidence>
<dbReference type="Pfam" id="PF05704">
    <property type="entry name" value="Caps_synth"/>
    <property type="match status" value="1"/>
</dbReference>